<gene>
    <name evidence="4" type="primary">pheA</name>
    <name evidence="4" type="ORF">ENJ10_09960</name>
</gene>
<name>A0A7V1LNY3_CALAY</name>
<dbReference type="GO" id="GO:0005737">
    <property type="term" value="C:cytoplasm"/>
    <property type="evidence" value="ECO:0007669"/>
    <property type="project" value="InterPro"/>
</dbReference>
<evidence type="ECO:0000259" key="3">
    <source>
        <dbReference type="PROSITE" id="PS51168"/>
    </source>
</evidence>
<organism evidence="4">
    <name type="scientific">Caldithrix abyssi</name>
    <dbReference type="NCBI Taxonomy" id="187145"/>
    <lineage>
        <taxon>Bacteria</taxon>
        <taxon>Pseudomonadati</taxon>
        <taxon>Calditrichota</taxon>
        <taxon>Calditrichia</taxon>
        <taxon>Calditrichales</taxon>
        <taxon>Calditrichaceae</taxon>
        <taxon>Caldithrix</taxon>
    </lineage>
</organism>
<dbReference type="Proteomes" id="UP000886005">
    <property type="component" value="Unassembled WGS sequence"/>
</dbReference>
<dbReference type="PANTHER" id="PTHR38041">
    <property type="entry name" value="CHORISMATE MUTASE"/>
    <property type="match status" value="1"/>
</dbReference>
<dbReference type="SMART" id="SM00830">
    <property type="entry name" value="CM_2"/>
    <property type="match status" value="1"/>
</dbReference>
<dbReference type="InterPro" id="IPR051331">
    <property type="entry name" value="Chorismate_mutase-related"/>
</dbReference>
<proteinExistence type="predicted"/>
<sequence>MIKQRISRFREEIDAADEEIVRLLNKRALAAMKIGQIKKEVNWPIYVPTREEQVIAHVKTVNQGPLSDEAIGRLFERIIDESRRQERESNS</sequence>
<accession>A0A7V1LNY3</accession>
<dbReference type="InterPro" id="IPR036979">
    <property type="entry name" value="CM_dom_sf"/>
</dbReference>
<dbReference type="PROSITE" id="PS51168">
    <property type="entry name" value="CHORISMATE_MUT_2"/>
    <property type="match status" value="1"/>
</dbReference>
<dbReference type="NCBIfam" id="TIGR01807">
    <property type="entry name" value="CM_P2"/>
    <property type="match status" value="1"/>
</dbReference>
<evidence type="ECO:0000256" key="2">
    <source>
        <dbReference type="ARBA" id="ARBA00023235"/>
    </source>
</evidence>
<dbReference type="Gene3D" id="1.20.59.10">
    <property type="entry name" value="Chorismate mutase"/>
    <property type="match status" value="1"/>
</dbReference>
<dbReference type="InterPro" id="IPR002701">
    <property type="entry name" value="CM_II_prokaryot"/>
</dbReference>
<dbReference type="InterPro" id="IPR010957">
    <property type="entry name" value="G/b/e-P-prot_chorismate_mutase"/>
</dbReference>
<evidence type="ECO:0000256" key="1">
    <source>
        <dbReference type="ARBA" id="ARBA00012404"/>
    </source>
</evidence>
<dbReference type="PANTHER" id="PTHR38041:SF1">
    <property type="entry name" value="CHORISMATE MUTASE"/>
    <property type="match status" value="1"/>
</dbReference>
<dbReference type="GO" id="GO:0009094">
    <property type="term" value="P:L-phenylalanine biosynthetic process"/>
    <property type="evidence" value="ECO:0007669"/>
    <property type="project" value="InterPro"/>
</dbReference>
<dbReference type="EC" id="5.4.99.5" evidence="1"/>
<dbReference type="GO" id="GO:0009697">
    <property type="term" value="P:salicylic acid biosynthetic process"/>
    <property type="evidence" value="ECO:0007669"/>
    <property type="project" value="TreeGrafter"/>
</dbReference>
<evidence type="ECO:0000313" key="4">
    <source>
        <dbReference type="EMBL" id="HED11002.1"/>
    </source>
</evidence>
<dbReference type="EMBL" id="DRLD01000273">
    <property type="protein sequence ID" value="HED11002.1"/>
    <property type="molecule type" value="Genomic_DNA"/>
</dbReference>
<keyword evidence="2 4" id="KW-0413">Isomerase</keyword>
<dbReference type="Pfam" id="PF01817">
    <property type="entry name" value="CM_2"/>
    <property type="match status" value="1"/>
</dbReference>
<feature type="domain" description="Chorismate mutase" evidence="3">
    <location>
        <begin position="1"/>
        <end position="90"/>
    </location>
</feature>
<dbReference type="InterPro" id="IPR036263">
    <property type="entry name" value="Chorismate_II_sf"/>
</dbReference>
<dbReference type="SUPFAM" id="SSF48600">
    <property type="entry name" value="Chorismate mutase II"/>
    <property type="match status" value="1"/>
</dbReference>
<reference evidence="4" key="1">
    <citation type="journal article" date="2020" name="mSystems">
        <title>Genome- and Community-Level Interaction Insights into Carbon Utilization and Element Cycling Functions of Hydrothermarchaeota in Hydrothermal Sediment.</title>
        <authorList>
            <person name="Zhou Z."/>
            <person name="Liu Y."/>
            <person name="Xu W."/>
            <person name="Pan J."/>
            <person name="Luo Z.H."/>
            <person name="Li M."/>
        </authorList>
    </citation>
    <scope>NUCLEOTIDE SEQUENCE [LARGE SCALE GENOMIC DNA]</scope>
    <source>
        <strain evidence="4">HyVt-456</strain>
    </source>
</reference>
<protein>
    <recommendedName>
        <fullName evidence="1">chorismate mutase</fullName>
        <ecNumber evidence="1">5.4.99.5</ecNumber>
    </recommendedName>
</protein>
<dbReference type="AlphaFoldDB" id="A0A7V1LNY3"/>
<dbReference type="GO" id="GO:0004106">
    <property type="term" value="F:chorismate mutase activity"/>
    <property type="evidence" value="ECO:0007669"/>
    <property type="project" value="UniProtKB-EC"/>
</dbReference>
<dbReference type="GO" id="GO:0046417">
    <property type="term" value="P:chorismate metabolic process"/>
    <property type="evidence" value="ECO:0007669"/>
    <property type="project" value="InterPro"/>
</dbReference>
<comment type="caution">
    <text evidence="4">The sequence shown here is derived from an EMBL/GenBank/DDBJ whole genome shotgun (WGS) entry which is preliminary data.</text>
</comment>